<protein>
    <submittedName>
        <fullName evidence="4">Solute carrier organic anion transporter family member</fullName>
    </submittedName>
</protein>
<dbReference type="InterPro" id="IPR036259">
    <property type="entry name" value="MFS_trans_sf"/>
</dbReference>
<reference evidence="4 5" key="1">
    <citation type="journal article" date="2021" name="Elife">
        <title>Chloroplast acquisition without the gene transfer in kleptoplastic sea slugs, Plakobranchus ocellatus.</title>
        <authorList>
            <person name="Maeda T."/>
            <person name="Takahashi S."/>
            <person name="Yoshida T."/>
            <person name="Shimamura S."/>
            <person name="Takaki Y."/>
            <person name="Nagai Y."/>
            <person name="Toyoda A."/>
            <person name="Suzuki Y."/>
            <person name="Arimoto A."/>
            <person name="Ishii H."/>
            <person name="Satoh N."/>
            <person name="Nishiyama T."/>
            <person name="Hasebe M."/>
            <person name="Maruyama T."/>
            <person name="Minagawa J."/>
            <person name="Obokata J."/>
            <person name="Shigenobu S."/>
        </authorList>
    </citation>
    <scope>NUCLEOTIDE SEQUENCE [LARGE SCALE GENOMIC DNA]</scope>
</reference>
<gene>
    <name evidence="4" type="ORF">ElyMa_003902800</name>
</gene>
<evidence type="ECO:0000256" key="3">
    <source>
        <dbReference type="SAM" id="Phobius"/>
    </source>
</evidence>
<proteinExistence type="predicted"/>
<evidence type="ECO:0000313" key="4">
    <source>
        <dbReference type="EMBL" id="GFR74816.1"/>
    </source>
</evidence>
<dbReference type="Pfam" id="PF03137">
    <property type="entry name" value="OATP"/>
    <property type="match status" value="2"/>
</dbReference>
<evidence type="ECO:0000256" key="2">
    <source>
        <dbReference type="SAM" id="MobiDB-lite"/>
    </source>
</evidence>
<dbReference type="GO" id="GO:0043252">
    <property type="term" value="P:sodium-independent organic anion transport"/>
    <property type="evidence" value="ECO:0007669"/>
    <property type="project" value="TreeGrafter"/>
</dbReference>
<keyword evidence="3" id="KW-0472">Membrane</keyword>
<keyword evidence="1" id="KW-1015">Disulfide bond</keyword>
<feature type="transmembrane region" description="Helical" evidence="3">
    <location>
        <begin position="281"/>
        <end position="303"/>
    </location>
</feature>
<dbReference type="PANTHER" id="PTHR11388">
    <property type="entry name" value="ORGANIC ANION TRANSPORTER"/>
    <property type="match status" value="1"/>
</dbReference>
<keyword evidence="3" id="KW-0812">Transmembrane</keyword>
<dbReference type="GO" id="GO:0015347">
    <property type="term" value="F:sodium-independent organic anion transmembrane transporter activity"/>
    <property type="evidence" value="ECO:0007669"/>
    <property type="project" value="TreeGrafter"/>
</dbReference>
<feature type="transmembrane region" description="Helical" evidence="3">
    <location>
        <begin position="112"/>
        <end position="132"/>
    </location>
</feature>
<feature type="transmembrane region" description="Helical" evidence="3">
    <location>
        <begin position="72"/>
        <end position="92"/>
    </location>
</feature>
<keyword evidence="5" id="KW-1185">Reference proteome</keyword>
<dbReference type="EMBL" id="BMAT01007946">
    <property type="protein sequence ID" value="GFR74816.1"/>
    <property type="molecule type" value="Genomic_DNA"/>
</dbReference>
<comment type="caution">
    <text evidence="4">The sequence shown here is derived from an EMBL/GenBank/DDBJ whole genome shotgun (WGS) entry which is preliminary data.</text>
</comment>
<feature type="transmembrane region" description="Helical" evidence="3">
    <location>
        <begin position="144"/>
        <end position="165"/>
    </location>
</feature>
<keyword evidence="3" id="KW-1133">Transmembrane helix</keyword>
<dbReference type="SUPFAM" id="SSF103473">
    <property type="entry name" value="MFS general substrate transporter"/>
    <property type="match status" value="1"/>
</dbReference>
<dbReference type="Gene3D" id="1.20.1250.20">
    <property type="entry name" value="MFS general substrate transporter like domains"/>
    <property type="match status" value="1"/>
</dbReference>
<accession>A0AAV4FPE0</accession>
<feature type="transmembrane region" description="Helical" evidence="3">
    <location>
        <begin position="240"/>
        <end position="260"/>
    </location>
</feature>
<evidence type="ECO:0000256" key="1">
    <source>
        <dbReference type="ARBA" id="ARBA00023157"/>
    </source>
</evidence>
<feature type="compositionally biased region" description="Acidic residues" evidence="2">
    <location>
        <begin position="356"/>
        <end position="366"/>
    </location>
</feature>
<dbReference type="GO" id="GO:0016323">
    <property type="term" value="C:basolateral plasma membrane"/>
    <property type="evidence" value="ECO:0007669"/>
    <property type="project" value="TreeGrafter"/>
</dbReference>
<dbReference type="PANTHER" id="PTHR11388:SF157">
    <property type="entry name" value="SOLUTE CARRIER ORGANIC ANION TRANSPORTER FAMILY MEMBER 2A1-LIKE"/>
    <property type="match status" value="1"/>
</dbReference>
<evidence type="ECO:0000313" key="5">
    <source>
        <dbReference type="Proteomes" id="UP000762676"/>
    </source>
</evidence>
<dbReference type="AlphaFoldDB" id="A0AAV4FPE0"/>
<sequence>MASDTKSTAVDLNLCEAMQDLSETRSPSSCTVPSVDSIQEEESLRQEMDKDLLDRDTQYGIGRWRPESLQKFSTLWAFVALYTPCAIFKVSITQYTRTQVSAIEDHFQINSTKAGFLITAVDIGSVAFALIGAHFGRFAHIPRLLAVSAVIAGLAVMGISVVQMAKPRSLPSDPSNLKFGTISTREEQKLLNELCWTQATAERFNLPFNISHDFHQLENFINLYRDQNYDTMSDSLPWTYFWTIGALIVAGAVMSYKLALQTYYVEHNVDDARHSGKYIGALQAAMVFGSPVALFLAAIIHSVPVDIESTNMRTSDPRWVSAWWLGYVIIGCFLVFLAIPVFPFPRRVALSKDTQDDSSSESDENELGNYGSTQNLKRLPSSRRQGLQGPLIEDPLLHNGPRNPRYHSNAHTQLEEQNTKPSYQYLSDDESFKTLYDKVGNDRRRYLSCRDLNGAEDLQLHLKDLKGILLQAVPDSDQKPCNQHDLCLPNTKAPYLNGSINSKPHVHADQLNGSARKKSDVSEQAAANQQHLIDSEIGLNQKFKSWPQSFKRLIKNPVIILMIMESTFFNVGLLGVMAFQLKYIEDQFDESASKINLFLGQC</sequence>
<name>A0AAV4FPE0_9GAST</name>
<dbReference type="InterPro" id="IPR004156">
    <property type="entry name" value="OATP"/>
</dbReference>
<feature type="region of interest" description="Disordered" evidence="2">
    <location>
        <begin position="352"/>
        <end position="422"/>
    </location>
</feature>
<dbReference type="Proteomes" id="UP000762676">
    <property type="component" value="Unassembled WGS sequence"/>
</dbReference>
<feature type="transmembrane region" description="Helical" evidence="3">
    <location>
        <begin position="558"/>
        <end position="579"/>
    </location>
</feature>
<organism evidence="4 5">
    <name type="scientific">Elysia marginata</name>
    <dbReference type="NCBI Taxonomy" id="1093978"/>
    <lineage>
        <taxon>Eukaryota</taxon>
        <taxon>Metazoa</taxon>
        <taxon>Spiralia</taxon>
        <taxon>Lophotrochozoa</taxon>
        <taxon>Mollusca</taxon>
        <taxon>Gastropoda</taxon>
        <taxon>Heterobranchia</taxon>
        <taxon>Euthyneura</taxon>
        <taxon>Panpulmonata</taxon>
        <taxon>Sacoglossa</taxon>
        <taxon>Placobranchoidea</taxon>
        <taxon>Plakobranchidae</taxon>
        <taxon>Elysia</taxon>
    </lineage>
</organism>
<feature type="transmembrane region" description="Helical" evidence="3">
    <location>
        <begin position="323"/>
        <end position="342"/>
    </location>
</feature>